<feature type="transmembrane region" description="Helical" evidence="10">
    <location>
        <begin position="234"/>
        <end position="252"/>
    </location>
</feature>
<dbReference type="GO" id="GO:0009922">
    <property type="term" value="F:fatty acid elongase activity"/>
    <property type="evidence" value="ECO:0007669"/>
    <property type="project" value="UniProtKB-EC"/>
</dbReference>
<keyword evidence="4 10" id="KW-0812">Transmembrane</keyword>
<dbReference type="eggNOG" id="KOG3071">
    <property type="taxonomic scope" value="Eukaryota"/>
</dbReference>
<evidence type="ECO:0000256" key="1">
    <source>
        <dbReference type="ARBA" id="ARBA00004141"/>
    </source>
</evidence>
<dbReference type="GO" id="GO:0034626">
    <property type="term" value="P:fatty acid elongation, polyunsaturated fatty acid"/>
    <property type="evidence" value="ECO:0007669"/>
    <property type="project" value="TreeGrafter"/>
</dbReference>
<keyword evidence="3 10" id="KW-0808">Transferase</keyword>
<reference evidence="11" key="2">
    <citation type="journal article" date="2008" name="Bioinformatics">
        <title>Assembly reconciliation.</title>
        <authorList>
            <person name="Zimin A.V."/>
            <person name="Smith D.R."/>
            <person name="Sutton G."/>
            <person name="Yorke J.A."/>
        </authorList>
    </citation>
    <scope>NUCLEOTIDE SEQUENCE</scope>
    <source>
        <strain evidence="11">TSC#15010-1051.87</strain>
    </source>
</reference>
<feature type="transmembrane region" description="Helical" evidence="10">
    <location>
        <begin position="20"/>
        <end position="41"/>
    </location>
</feature>
<dbReference type="PANTHER" id="PTHR11157:SF116">
    <property type="entry name" value="ELONGATION OF VERY LONG CHAIN FATTY ACIDS PROTEIN-RELATED"/>
    <property type="match status" value="1"/>
</dbReference>
<keyword evidence="9 10" id="KW-0275">Fatty acid biosynthesis</keyword>
<dbReference type="FunCoup" id="B4LJ42">
    <property type="interactions" value="65"/>
</dbReference>
<dbReference type="InterPro" id="IPR002076">
    <property type="entry name" value="ELO_fam"/>
</dbReference>
<feature type="transmembrane region" description="Helical" evidence="10">
    <location>
        <begin position="141"/>
        <end position="158"/>
    </location>
</feature>
<name>B4LJ42_DROVI</name>
<protein>
    <recommendedName>
        <fullName evidence="10">Elongation of very long chain fatty acids protein</fullName>
        <ecNumber evidence="10">2.3.1.199</ecNumber>
    </recommendedName>
    <alternativeName>
        <fullName evidence="10">Very-long-chain 3-oxoacyl-CoA synthase</fullName>
    </alternativeName>
</protein>
<dbReference type="GO" id="GO:0019367">
    <property type="term" value="P:fatty acid elongation, saturated fatty acid"/>
    <property type="evidence" value="ECO:0007669"/>
    <property type="project" value="TreeGrafter"/>
</dbReference>
<dbReference type="Pfam" id="PF01151">
    <property type="entry name" value="ELO"/>
    <property type="match status" value="1"/>
</dbReference>
<dbReference type="EMBL" id="CH940648">
    <property type="protein sequence ID" value="KRF80006.1"/>
    <property type="molecule type" value="Genomic_DNA"/>
</dbReference>
<comment type="catalytic activity">
    <reaction evidence="10">
        <text>a very-long-chain acyl-CoA + malonyl-CoA + H(+) = a very-long-chain 3-oxoacyl-CoA + CO2 + CoA</text>
        <dbReference type="Rhea" id="RHEA:32727"/>
        <dbReference type="ChEBI" id="CHEBI:15378"/>
        <dbReference type="ChEBI" id="CHEBI:16526"/>
        <dbReference type="ChEBI" id="CHEBI:57287"/>
        <dbReference type="ChEBI" id="CHEBI:57384"/>
        <dbReference type="ChEBI" id="CHEBI:90725"/>
        <dbReference type="ChEBI" id="CHEBI:90736"/>
        <dbReference type="EC" id="2.3.1.199"/>
    </reaction>
</comment>
<keyword evidence="6 10" id="KW-1133">Transmembrane helix</keyword>
<dbReference type="InterPro" id="IPR030457">
    <property type="entry name" value="ELO_CS"/>
</dbReference>
<feature type="transmembrane region" description="Helical" evidence="10">
    <location>
        <begin position="61"/>
        <end position="88"/>
    </location>
</feature>
<keyword evidence="8 10" id="KW-0472">Membrane</keyword>
<dbReference type="GO" id="GO:0034625">
    <property type="term" value="P:fatty acid elongation, monounsaturated fatty acid"/>
    <property type="evidence" value="ECO:0007669"/>
    <property type="project" value="TreeGrafter"/>
</dbReference>
<keyword evidence="7 10" id="KW-0443">Lipid metabolism</keyword>
<keyword evidence="12" id="KW-1185">Reference proteome</keyword>
<evidence type="ECO:0000256" key="7">
    <source>
        <dbReference type="ARBA" id="ARBA00023098"/>
    </source>
</evidence>
<evidence type="ECO:0000256" key="10">
    <source>
        <dbReference type="RuleBase" id="RU361115"/>
    </source>
</evidence>
<dbReference type="GO" id="GO:0005789">
    <property type="term" value="C:endoplasmic reticulum membrane"/>
    <property type="evidence" value="ECO:0007669"/>
    <property type="project" value="TreeGrafter"/>
</dbReference>
<accession>B4LJ42</accession>
<evidence type="ECO:0000313" key="11">
    <source>
        <dbReference type="EMBL" id="EDW61478.2"/>
    </source>
</evidence>
<gene>
    <name evidence="11" type="primary">Dvir\GJ22070</name>
    <name evidence="11" type="ORF">Dvir_GJ22070</name>
</gene>
<dbReference type="GO" id="GO:0042761">
    <property type="term" value="P:very long-chain fatty acid biosynthetic process"/>
    <property type="evidence" value="ECO:0007669"/>
    <property type="project" value="TreeGrafter"/>
</dbReference>
<reference evidence="11" key="3">
    <citation type="submission" date="2008-06" db="EMBL/GenBank/DDBJ databases">
        <authorList>
            <consortium name="FlyBase"/>
        </authorList>
    </citation>
    <scope>NUCLEOTIDE SEQUENCE</scope>
    <source>
        <strain evidence="11">TSC#15010-1051.87</strain>
    </source>
</reference>
<dbReference type="PANTHER" id="PTHR11157">
    <property type="entry name" value="FATTY ACID ACYL TRANSFERASE-RELATED"/>
    <property type="match status" value="1"/>
</dbReference>
<evidence type="ECO:0000256" key="5">
    <source>
        <dbReference type="ARBA" id="ARBA00022832"/>
    </source>
</evidence>
<comment type="similarity">
    <text evidence="10">Belongs to the ELO family.</text>
</comment>
<evidence type="ECO:0000256" key="9">
    <source>
        <dbReference type="ARBA" id="ARBA00023160"/>
    </source>
</evidence>
<dbReference type="InParanoid" id="B4LJ42"/>
<feature type="transmembrane region" description="Helical" evidence="10">
    <location>
        <begin position="108"/>
        <end position="129"/>
    </location>
</feature>
<feature type="transmembrane region" description="Helical" evidence="10">
    <location>
        <begin position="204"/>
        <end position="222"/>
    </location>
</feature>
<organism evidence="11 12">
    <name type="scientific">Drosophila virilis</name>
    <name type="common">Fruit fly</name>
    <dbReference type="NCBI Taxonomy" id="7244"/>
    <lineage>
        <taxon>Eukaryota</taxon>
        <taxon>Metazoa</taxon>
        <taxon>Ecdysozoa</taxon>
        <taxon>Arthropoda</taxon>
        <taxon>Hexapoda</taxon>
        <taxon>Insecta</taxon>
        <taxon>Pterygota</taxon>
        <taxon>Neoptera</taxon>
        <taxon>Endopterygota</taxon>
        <taxon>Diptera</taxon>
        <taxon>Brachycera</taxon>
        <taxon>Muscomorpha</taxon>
        <taxon>Ephydroidea</taxon>
        <taxon>Drosophilidae</taxon>
        <taxon>Drosophila</taxon>
    </lineage>
</organism>
<dbReference type="Proteomes" id="UP000008792">
    <property type="component" value="Unassembled WGS sequence"/>
</dbReference>
<evidence type="ECO:0000313" key="12">
    <source>
        <dbReference type="Proteomes" id="UP000008792"/>
    </source>
</evidence>
<evidence type="ECO:0000256" key="2">
    <source>
        <dbReference type="ARBA" id="ARBA00022516"/>
    </source>
</evidence>
<keyword evidence="5 10" id="KW-0276">Fatty acid metabolism</keyword>
<dbReference type="HOGENOM" id="CLU_048483_0_2_1"/>
<evidence type="ECO:0000256" key="3">
    <source>
        <dbReference type="ARBA" id="ARBA00022679"/>
    </source>
</evidence>
<dbReference type="OrthoDB" id="434092at2759"/>
<evidence type="ECO:0000256" key="8">
    <source>
        <dbReference type="ARBA" id="ARBA00023136"/>
    </source>
</evidence>
<evidence type="ECO:0000256" key="4">
    <source>
        <dbReference type="ARBA" id="ARBA00022692"/>
    </source>
</evidence>
<reference evidence="11 12" key="1">
    <citation type="journal article" date="2007" name="Nature">
        <title>Evolution of genes and genomes on the Drosophila phylogeny.</title>
        <authorList>
            <consortium name="Drosophila 12 Genomes Consortium"/>
            <person name="Clark A.G."/>
            <person name="Eisen M.B."/>
            <person name="Smith D.R."/>
            <person name="Bergman C.M."/>
            <person name="Oliver B."/>
            <person name="Markow T.A."/>
            <person name="Kaufman T.C."/>
            <person name="Kellis M."/>
            <person name="Gelbart W."/>
            <person name="Iyer V.N."/>
            <person name="Pollard D.A."/>
            <person name="Sackton T.B."/>
            <person name="Larracuente A.M."/>
            <person name="Singh N.D."/>
            <person name="Abad J.P."/>
            <person name="Abt D.N."/>
            <person name="Adryan B."/>
            <person name="Aguade M."/>
            <person name="Akashi H."/>
            <person name="Anderson W.W."/>
            <person name="Aquadro C.F."/>
            <person name="Ardell D.H."/>
            <person name="Arguello R."/>
            <person name="Artieri C.G."/>
            <person name="Barbash D.A."/>
            <person name="Barker D."/>
            <person name="Barsanti P."/>
            <person name="Batterham P."/>
            <person name="Batzoglou S."/>
            <person name="Begun D."/>
            <person name="Bhutkar A."/>
            <person name="Blanco E."/>
            <person name="Bosak S.A."/>
            <person name="Bradley R.K."/>
            <person name="Brand A.D."/>
            <person name="Brent M.R."/>
            <person name="Brooks A.N."/>
            <person name="Brown R.H."/>
            <person name="Butlin R.K."/>
            <person name="Caggese C."/>
            <person name="Calvi B.R."/>
            <person name="Bernardo de Carvalho A."/>
            <person name="Caspi A."/>
            <person name="Castrezana S."/>
            <person name="Celniker S.E."/>
            <person name="Chang J.L."/>
            <person name="Chapple C."/>
            <person name="Chatterji S."/>
            <person name="Chinwalla A."/>
            <person name="Civetta A."/>
            <person name="Clifton S.W."/>
            <person name="Comeron J.M."/>
            <person name="Costello J.C."/>
            <person name="Coyne J.A."/>
            <person name="Daub J."/>
            <person name="David R.G."/>
            <person name="Delcher A.L."/>
            <person name="Delehaunty K."/>
            <person name="Do C.B."/>
            <person name="Ebling H."/>
            <person name="Edwards K."/>
            <person name="Eickbush T."/>
            <person name="Evans J.D."/>
            <person name="Filipski A."/>
            <person name="Findeiss S."/>
            <person name="Freyhult E."/>
            <person name="Fulton L."/>
            <person name="Fulton R."/>
            <person name="Garcia A.C."/>
            <person name="Gardiner A."/>
            <person name="Garfield D.A."/>
            <person name="Garvin B.E."/>
            <person name="Gibson G."/>
            <person name="Gilbert D."/>
            <person name="Gnerre S."/>
            <person name="Godfrey J."/>
            <person name="Good R."/>
            <person name="Gotea V."/>
            <person name="Gravely B."/>
            <person name="Greenberg A.J."/>
            <person name="Griffiths-Jones S."/>
            <person name="Gross S."/>
            <person name="Guigo R."/>
            <person name="Gustafson E.A."/>
            <person name="Haerty W."/>
            <person name="Hahn M.W."/>
            <person name="Halligan D.L."/>
            <person name="Halpern A.L."/>
            <person name="Halter G.M."/>
            <person name="Han M.V."/>
            <person name="Heger A."/>
            <person name="Hillier L."/>
            <person name="Hinrichs A.S."/>
            <person name="Holmes I."/>
            <person name="Hoskins R.A."/>
            <person name="Hubisz M.J."/>
            <person name="Hultmark D."/>
            <person name="Huntley M.A."/>
            <person name="Jaffe D.B."/>
            <person name="Jagadeeshan S."/>
            <person name="Jeck W.R."/>
            <person name="Johnson J."/>
            <person name="Jones C.D."/>
            <person name="Jordan W.C."/>
            <person name="Karpen G.H."/>
            <person name="Kataoka E."/>
            <person name="Keightley P.D."/>
            <person name="Kheradpour P."/>
            <person name="Kirkness E.F."/>
            <person name="Koerich L.B."/>
            <person name="Kristiansen K."/>
            <person name="Kudrna D."/>
            <person name="Kulathinal R.J."/>
            <person name="Kumar S."/>
            <person name="Kwok R."/>
            <person name="Lander E."/>
            <person name="Langley C.H."/>
            <person name="Lapoint R."/>
            <person name="Lazzaro B.P."/>
            <person name="Lee S.J."/>
            <person name="Levesque L."/>
            <person name="Li R."/>
            <person name="Lin C.F."/>
            <person name="Lin M.F."/>
            <person name="Lindblad-Toh K."/>
            <person name="Llopart A."/>
            <person name="Long M."/>
            <person name="Low L."/>
            <person name="Lozovsky E."/>
            <person name="Lu J."/>
            <person name="Luo M."/>
            <person name="Machado C.A."/>
            <person name="Makalowski W."/>
            <person name="Marzo M."/>
            <person name="Matsuda M."/>
            <person name="Matzkin L."/>
            <person name="McAllister B."/>
            <person name="McBride C.S."/>
            <person name="McKernan B."/>
            <person name="McKernan K."/>
            <person name="Mendez-Lago M."/>
            <person name="Minx P."/>
            <person name="Mollenhauer M.U."/>
            <person name="Montooth K."/>
            <person name="Mount S.M."/>
            <person name="Mu X."/>
            <person name="Myers E."/>
            <person name="Negre B."/>
            <person name="Newfeld S."/>
            <person name="Nielsen R."/>
            <person name="Noor M.A."/>
            <person name="O'Grady P."/>
            <person name="Pachter L."/>
            <person name="Papaceit M."/>
            <person name="Parisi M.J."/>
            <person name="Parisi M."/>
            <person name="Parts L."/>
            <person name="Pedersen J.S."/>
            <person name="Pesole G."/>
            <person name="Phillippy A.M."/>
            <person name="Ponting C.P."/>
            <person name="Pop M."/>
            <person name="Porcelli D."/>
            <person name="Powell J.R."/>
            <person name="Prohaska S."/>
            <person name="Pruitt K."/>
            <person name="Puig M."/>
            <person name="Quesneville H."/>
            <person name="Ram K.R."/>
            <person name="Rand D."/>
            <person name="Rasmussen M.D."/>
            <person name="Reed L.K."/>
            <person name="Reenan R."/>
            <person name="Reily A."/>
            <person name="Remington K.A."/>
            <person name="Rieger T.T."/>
            <person name="Ritchie M.G."/>
            <person name="Robin C."/>
            <person name="Rogers Y.H."/>
            <person name="Rohde C."/>
            <person name="Rozas J."/>
            <person name="Rubenfield M.J."/>
            <person name="Ruiz A."/>
            <person name="Russo S."/>
            <person name="Salzberg S.L."/>
            <person name="Sanchez-Gracia A."/>
            <person name="Saranga D.J."/>
            <person name="Sato H."/>
            <person name="Schaeffer S.W."/>
            <person name="Schatz M.C."/>
            <person name="Schlenke T."/>
            <person name="Schwartz R."/>
            <person name="Segarra C."/>
            <person name="Singh R.S."/>
            <person name="Sirot L."/>
            <person name="Sirota M."/>
            <person name="Sisneros N.B."/>
            <person name="Smith C.D."/>
            <person name="Smith T.F."/>
            <person name="Spieth J."/>
            <person name="Stage D.E."/>
            <person name="Stark A."/>
            <person name="Stephan W."/>
            <person name="Strausberg R.L."/>
            <person name="Strempel S."/>
            <person name="Sturgill D."/>
            <person name="Sutton G."/>
            <person name="Sutton G.G."/>
            <person name="Tao W."/>
            <person name="Teichmann S."/>
            <person name="Tobari Y.N."/>
            <person name="Tomimura Y."/>
            <person name="Tsolas J.M."/>
            <person name="Valente V.L."/>
            <person name="Venter E."/>
            <person name="Venter J.C."/>
            <person name="Vicario S."/>
            <person name="Vieira F.G."/>
            <person name="Vilella A.J."/>
            <person name="Villasante A."/>
            <person name="Walenz B."/>
            <person name="Wang J."/>
            <person name="Wasserman M."/>
            <person name="Watts T."/>
            <person name="Wilson D."/>
            <person name="Wilson R.K."/>
            <person name="Wing R.A."/>
            <person name="Wolfner M.F."/>
            <person name="Wong A."/>
            <person name="Wong G.K."/>
            <person name="Wu C.I."/>
            <person name="Wu G."/>
            <person name="Yamamoto D."/>
            <person name="Yang H.P."/>
            <person name="Yang S.P."/>
            <person name="Yorke J.A."/>
            <person name="Yoshida K."/>
            <person name="Zdobnov E."/>
            <person name="Zhang P."/>
            <person name="Zhang Y."/>
            <person name="Zimin A.V."/>
            <person name="Baldwin J."/>
            <person name="Abdouelleil A."/>
            <person name="Abdulkadir J."/>
            <person name="Abebe A."/>
            <person name="Abera B."/>
            <person name="Abreu J."/>
            <person name="Acer S.C."/>
            <person name="Aftuck L."/>
            <person name="Alexander A."/>
            <person name="An P."/>
            <person name="Anderson E."/>
            <person name="Anderson S."/>
            <person name="Arachi H."/>
            <person name="Azer M."/>
            <person name="Bachantsang P."/>
            <person name="Barry A."/>
            <person name="Bayul T."/>
            <person name="Berlin A."/>
            <person name="Bessette D."/>
            <person name="Bloom T."/>
            <person name="Blye J."/>
            <person name="Boguslavskiy L."/>
            <person name="Bonnet C."/>
            <person name="Boukhgalter B."/>
            <person name="Bourzgui I."/>
            <person name="Brown A."/>
            <person name="Cahill P."/>
            <person name="Channer S."/>
            <person name="Cheshatsang Y."/>
            <person name="Chuda L."/>
            <person name="Citroen M."/>
            <person name="Collymore A."/>
            <person name="Cooke P."/>
            <person name="Costello M."/>
            <person name="D'Aco K."/>
            <person name="Daza R."/>
            <person name="De Haan G."/>
            <person name="DeGray S."/>
            <person name="DeMaso C."/>
            <person name="Dhargay N."/>
            <person name="Dooley K."/>
            <person name="Dooley E."/>
            <person name="Doricent M."/>
            <person name="Dorje P."/>
            <person name="Dorjee K."/>
            <person name="Dupes A."/>
            <person name="Elong R."/>
            <person name="Falk J."/>
            <person name="Farina A."/>
            <person name="Faro S."/>
            <person name="Ferguson D."/>
            <person name="Fisher S."/>
            <person name="Foley C.D."/>
            <person name="Franke A."/>
            <person name="Friedrich D."/>
            <person name="Gadbois L."/>
            <person name="Gearin G."/>
            <person name="Gearin C.R."/>
            <person name="Giannoukos G."/>
            <person name="Goode T."/>
            <person name="Graham J."/>
            <person name="Grandbois E."/>
            <person name="Grewal S."/>
            <person name="Gyaltsen K."/>
            <person name="Hafez N."/>
            <person name="Hagos B."/>
            <person name="Hall J."/>
            <person name="Henson C."/>
            <person name="Hollinger A."/>
            <person name="Honan T."/>
            <person name="Huard M.D."/>
            <person name="Hughes L."/>
            <person name="Hurhula B."/>
            <person name="Husby M.E."/>
            <person name="Kamat A."/>
            <person name="Kanga B."/>
            <person name="Kashin S."/>
            <person name="Khazanovich D."/>
            <person name="Kisner P."/>
            <person name="Lance K."/>
            <person name="Lara M."/>
            <person name="Lee W."/>
            <person name="Lennon N."/>
            <person name="Letendre F."/>
            <person name="LeVine R."/>
            <person name="Lipovsky A."/>
            <person name="Liu X."/>
            <person name="Liu J."/>
            <person name="Liu S."/>
            <person name="Lokyitsang T."/>
            <person name="Lokyitsang Y."/>
            <person name="Lubonja R."/>
            <person name="Lui A."/>
            <person name="MacDonald P."/>
            <person name="Magnisalis V."/>
            <person name="Maru K."/>
            <person name="Matthews C."/>
            <person name="McCusker W."/>
            <person name="McDonough S."/>
            <person name="Mehta T."/>
            <person name="Meldrim J."/>
            <person name="Meneus L."/>
            <person name="Mihai O."/>
            <person name="Mihalev A."/>
            <person name="Mihova T."/>
            <person name="Mittelman R."/>
            <person name="Mlenga V."/>
            <person name="Montmayeur A."/>
            <person name="Mulrain L."/>
            <person name="Navidi A."/>
            <person name="Naylor J."/>
            <person name="Negash T."/>
            <person name="Nguyen T."/>
            <person name="Nguyen N."/>
            <person name="Nicol R."/>
            <person name="Norbu C."/>
            <person name="Norbu N."/>
            <person name="Novod N."/>
            <person name="O'Neill B."/>
            <person name="Osman S."/>
            <person name="Markiewicz E."/>
            <person name="Oyono O.L."/>
            <person name="Patti C."/>
            <person name="Phunkhang P."/>
            <person name="Pierre F."/>
            <person name="Priest M."/>
            <person name="Raghuraman S."/>
            <person name="Rege F."/>
            <person name="Reyes R."/>
            <person name="Rise C."/>
            <person name="Rogov P."/>
            <person name="Ross K."/>
            <person name="Ryan E."/>
            <person name="Settipalli S."/>
            <person name="Shea T."/>
            <person name="Sherpa N."/>
            <person name="Shi L."/>
            <person name="Shih D."/>
            <person name="Sparrow T."/>
            <person name="Spaulding J."/>
            <person name="Stalker J."/>
            <person name="Stange-Thomann N."/>
            <person name="Stavropoulos S."/>
            <person name="Stone C."/>
            <person name="Strader C."/>
            <person name="Tesfaye S."/>
            <person name="Thomson T."/>
            <person name="Thoulutsang Y."/>
            <person name="Thoulutsang D."/>
            <person name="Topham K."/>
            <person name="Topping I."/>
            <person name="Tsamla T."/>
            <person name="Vassiliev H."/>
            <person name="Vo A."/>
            <person name="Wangchuk T."/>
            <person name="Wangdi T."/>
            <person name="Weiand M."/>
            <person name="Wilkinson J."/>
            <person name="Wilson A."/>
            <person name="Yadav S."/>
            <person name="Young G."/>
            <person name="Yu Q."/>
            <person name="Zembek L."/>
            <person name="Zhong D."/>
            <person name="Zimmer A."/>
            <person name="Zwirko Z."/>
            <person name="Jaffe D.B."/>
            <person name="Alvarez P."/>
            <person name="Brockman W."/>
            <person name="Butler J."/>
            <person name="Chin C."/>
            <person name="Gnerre S."/>
            <person name="Grabherr M."/>
            <person name="Kleber M."/>
            <person name="Mauceli E."/>
            <person name="MacCallum I."/>
        </authorList>
    </citation>
    <scope>NUCLEOTIDE SEQUENCE [LARGE SCALE GENOMIC DNA]</scope>
    <source>
        <strain evidence="11">TSC#15010-1051.87</strain>
        <strain evidence="12">Tucson 15010-1051.87</strain>
    </source>
</reference>
<sequence length="265" mass="31737">MDIFKVFVRPPADPVMARDMPLISSPLPVTIILLCYLLFVLKFGKMFMEHRRPYNLKNIMLVYNFCQMIYNAILFYYGIYLIILKPVYDIRCIVILRDDHPMKGTERMVAYIYFLNKSLDLLDTIFFVLRKSYKQITFLHVYHHVMMAYSSYWVIHFYGCAGQFTVMGTLNTFVHTVMYFYYFISAMYPELKGSLWWKKYITKIQILQFVILIIQSLAVLIFNPSCTFPIILQYLQLFQATVMIIMFVRFYIQSYVKPKQKNHIK</sequence>
<keyword evidence="2 10" id="KW-0444">Lipid biosynthesis</keyword>
<evidence type="ECO:0000256" key="6">
    <source>
        <dbReference type="ARBA" id="ARBA00022989"/>
    </source>
</evidence>
<comment type="subcellular location">
    <subcellularLocation>
        <location evidence="1">Membrane</location>
        <topology evidence="1">Multi-pass membrane protein</topology>
    </subcellularLocation>
</comment>
<dbReference type="GO" id="GO:0030148">
    <property type="term" value="P:sphingolipid biosynthetic process"/>
    <property type="evidence" value="ECO:0007669"/>
    <property type="project" value="TreeGrafter"/>
</dbReference>
<feature type="transmembrane region" description="Helical" evidence="10">
    <location>
        <begin position="164"/>
        <end position="184"/>
    </location>
</feature>
<dbReference type="EC" id="2.3.1.199" evidence="10"/>
<proteinExistence type="inferred from homology"/>
<dbReference type="AlphaFoldDB" id="B4LJ42"/>
<dbReference type="PROSITE" id="PS01188">
    <property type="entry name" value="ELO"/>
    <property type="match status" value="1"/>
</dbReference>
<dbReference type="EMBL" id="CH940648">
    <property type="protein sequence ID" value="EDW61478.2"/>
    <property type="molecule type" value="Genomic_DNA"/>
</dbReference>